<gene>
    <name evidence="5" type="ORF">F8388_009899</name>
</gene>
<dbReference type="InterPro" id="IPR006880">
    <property type="entry name" value="INO80B_C"/>
</dbReference>
<dbReference type="SMART" id="SM01406">
    <property type="entry name" value="PAPA-1"/>
    <property type="match status" value="1"/>
</dbReference>
<dbReference type="InterPro" id="IPR019734">
    <property type="entry name" value="TPR_rpt"/>
</dbReference>
<feature type="compositionally biased region" description="Polar residues" evidence="3">
    <location>
        <begin position="138"/>
        <end position="149"/>
    </location>
</feature>
<evidence type="ECO:0000313" key="5">
    <source>
        <dbReference type="EMBL" id="KAF4389766.1"/>
    </source>
</evidence>
<dbReference type="GO" id="GO:0006338">
    <property type="term" value="P:chromatin remodeling"/>
    <property type="evidence" value="ECO:0007669"/>
    <property type="project" value="InterPro"/>
</dbReference>
<feature type="coiled-coil region" evidence="2">
    <location>
        <begin position="474"/>
        <end position="501"/>
    </location>
</feature>
<name>A0A7J6H3C3_CANSA</name>
<dbReference type="Proteomes" id="UP000525078">
    <property type="component" value="Unassembled WGS sequence"/>
</dbReference>
<dbReference type="SUPFAM" id="SSF48452">
    <property type="entry name" value="TPR-like"/>
    <property type="match status" value="1"/>
</dbReference>
<feature type="region of interest" description="Disordered" evidence="3">
    <location>
        <begin position="365"/>
        <end position="423"/>
    </location>
</feature>
<feature type="compositionally biased region" description="Basic and acidic residues" evidence="3">
    <location>
        <begin position="150"/>
        <end position="160"/>
    </location>
</feature>
<organism evidence="5 6">
    <name type="scientific">Cannabis sativa</name>
    <name type="common">Hemp</name>
    <name type="synonym">Marijuana</name>
    <dbReference type="NCBI Taxonomy" id="3483"/>
    <lineage>
        <taxon>Eukaryota</taxon>
        <taxon>Viridiplantae</taxon>
        <taxon>Streptophyta</taxon>
        <taxon>Embryophyta</taxon>
        <taxon>Tracheophyta</taxon>
        <taxon>Spermatophyta</taxon>
        <taxon>Magnoliopsida</taxon>
        <taxon>eudicotyledons</taxon>
        <taxon>Gunneridae</taxon>
        <taxon>Pentapetalae</taxon>
        <taxon>rosids</taxon>
        <taxon>fabids</taxon>
        <taxon>Rosales</taxon>
        <taxon>Cannabaceae</taxon>
        <taxon>Cannabis</taxon>
    </lineage>
</organism>
<evidence type="ECO:0000313" key="6">
    <source>
        <dbReference type="Proteomes" id="UP000525078"/>
    </source>
</evidence>
<proteinExistence type="predicted"/>
<dbReference type="InterPro" id="IPR025986">
    <property type="entry name" value="RPAP3-like_C"/>
</dbReference>
<feature type="compositionally biased region" description="Acidic residues" evidence="3">
    <location>
        <begin position="392"/>
        <end position="406"/>
    </location>
</feature>
<feature type="repeat" description="TPR" evidence="1">
    <location>
        <begin position="756"/>
        <end position="789"/>
    </location>
</feature>
<feature type="compositionally biased region" description="Basic and acidic residues" evidence="3">
    <location>
        <begin position="511"/>
        <end position="530"/>
    </location>
</feature>
<accession>A0A7J6H3C3</accession>
<feature type="region of interest" description="Disordered" evidence="3">
    <location>
        <begin position="44"/>
        <end position="93"/>
    </location>
</feature>
<feature type="domain" description="INO80 complex subunit B-like conserved region" evidence="4">
    <location>
        <begin position="475"/>
        <end position="560"/>
    </location>
</feature>
<feature type="compositionally biased region" description="Basic residues" evidence="3">
    <location>
        <begin position="51"/>
        <end position="61"/>
    </location>
</feature>
<dbReference type="SMART" id="SM00028">
    <property type="entry name" value="TPR"/>
    <property type="match status" value="2"/>
</dbReference>
<dbReference type="Pfam" id="PF04438">
    <property type="entry name" value="zf-HIT"/>
    <property type="match status" value="1"/>
</dbReference>
<evidence type="ECO:0000256" key="3">
    <source>
        <dbReference type="SAM" id="MobiDB-lite"/>
    </source>
</evidence>
<dbReference type="Gene3D" id="1.25.40.10">
    <property type="entry name" value="Tetratricopeptide repeat domain"/>
    <property type="match status" value="1"/>
</dbReference>
<dbReference type="EMBL" id="JAATIP010000031">
    <property type="protein sequence ID" value="KAF4389766.1"/>
    <property type="molecule type" value="Genomic_DNA"/>
</dbReference>
<dbReference type="Pfam" id="PF04795">
    <property type="entry name" value="PAPA-1"/>
    <property type="match status" value="1"/>
</dbReference>
<evidence type="ECO:0000259" key="4">
    <source>
        <dbReference type="SMART" id="SM01406"/>
    </source>
</evidence>
<dbReference type="InterPro" id="IPR029523">
    <property type="entry name" value="INO80B/Ies2"/>
</dbReference>
<feature type="region of interest" description="Disordered" evidence="3">
    <location>
        <begin position="504"/>
        <end position="533"/>
    </location>
</feature>
<dbReference type="Pfam" id="PF13877">
    <property type="entry name" value="RPAP3_C"/>
    <property type="match status" value="1"/>
</dbReference>
<feature type="compositionally biased region" description="Basic and acidic residues" evidence="3">
    <location>
        <begin position="689"/>
        <end position="715"/>
    </location>
</feature>
<dbReference type="PROSITE" id="PS50005">
    <property type="entry name" value="TPR"/>
    <property type="match status" value="1"/>
</dbReference>
<dbReference type="PANTHER" id="PTHR21561:SF14">
    <property type="entry name" value="HIT ZINC FINGER AND PAPA-1-LIKE DOMAIN-CONTAINING PROTEIN"/>
    <property type="match status" value="1"/>
</dbReference>
<keyword evidence="2" id="KW-0175">Coiled coil</keyword>
<dbReference type="InterPro" id="IPR007529">
    <property type="entry name" value="Znf_HIT"/>
</dbReference>
<evidence type="ECO:0000256" key="1">
    <source>
        <dbReference type="PROSITE-ProRule" id="PRU00339"/>
    </source>
</evidence>
<comment type="caution">
    <text evidence="5">The sequence shown here is derived from an EMBL/GenBank/DDBJ whole genome shotgun (WGS) entry which is preliminary data.</text>
</comment>
<keyword evidence="1" id="KW-0802">TPR repeat</keyword>
<feature type="non-terminal residue" evidence="5">
    <location>
        <position position="1"/>
    </location>
</feature>
<evidence type="ECO:0000256" key="2">
    <source>
        <dbReference type="SAM" id="Coils"/>
    </source>
</evidence>
<feature type="compositionally biased region" description="Acidic residues" evidence="3">
    <location>
        <begin position="334"/>
        <end position="344"/>
    </location>
</feature>
<dbReference type="GO" id="GO:0031011">
    <property type="term" value="C:Ino80 complex"/>
    <property type="evidence" value="ECO:0007669"/>
    <property type="project" value="InterPro"/>
</dbReference>
<sequence length="1103" mass="124280">RSNLAMGLWEDPDMFDLGGKPLIGHNDGGVTLLIPMEGFGGLGVSDGNSAVRKKRSNASRRPRNESAMPLDYREHSSLSDGSKGSSDEDNGYGAVTRKKEMNLNLCSSRASFFNNAESESSKNVIKNEDGGLLDSDEASNNGSFRGSSNEQKHNGIDSKRCSKGVLAPANWTSSTNVGHFESISDDLDNENKVKKVKLKVCGVTRTIHANSISDGASAVGSSTTKSSHVSYAPRPRQKIIQDSADNHTFTSDKGTDLYRRLCKDSRNVINAGKDDSPGPEDNIYAKEIGKYEPVYKSKRVTRRRFIDDALDEEEDNSLEVQYLEKLRTSRTASDYDEEYKDDEERDSRKHRRISKVLKRSSDRQYDLDMGDYGSSRLRRDAKKSRSGRISDDTDYVEEEYSISDDEPNSKRRKPRRESINSIVDNKKEMTVTTRQRALQTGKDVSSSLDANLIEFPNGLPPAPPRKQKEKLTDVEQQLKKAEAAQRRRMQVEKAARESEAEAIRKILGQDSSRKKKEDKIKKRQEDRAQERAANSMIIASDSVRWVLGPSGTVVTFPNEMGLPTIFNSKPCNYPPPREKCAGPSCTNSYKYRDSESKLPLCSLQCYKAVHEKMSPLTTFTCCRETVQITDNEKSNVIIRTFLCLLQLQLPFMARAPPTKHGRDEPLDFQGILSDLQDWELSFKDKDKKMKAQDSRKELSVSSSKKTEMDGKDRKPAGHSSTMDYLSSSTPYDYLRNYDTITRLPNSSISDDSFADAASEKESGNEYFKQKKFKEAIDCYSRSIALSPTAVAYANRAMAYLKDAENDCIEALNMDDRYIKAYSRRATARKELGKLKECLEDAEFALRLEPQNQEIKKQYTEAKSLYEKLILHKTSTALGNTIEKMQKVEKKDAKVNNHIVQPVTSITQKTEKPVSHNYIKPVTSTIQKTEVSEAQDYTKAISPEALPQIFKNALTVPVLVDIVKCIASFFREEMDLAVSFLENLTKVPRFNILVMCLTSTDKSDLFKIWNEVFSSEATPLEYAEKLDSMQLPSGGGCDLKSLKLTNDSTYTVRSSISEIHTQYFIILVVLPFYTNLIPRNEQKGINSIMIVQSNHVYHLCLLLL</sequence>
<dbReference type="AlphaFoldDB" id="A0A7J6H3C3"/>
<feature type="region of interest" description="Disordered" evidence="3">
    <location>
        <begin position="117"/>
        <end position="161"/>
    </location>
</feature>
<feature type="region of interest" description="Disordered" evidence="3">
    <location>
        <begin position="332"/>
        <end position="352"/>
    </location>
</feature>
<protein>
    <recommendedName>
        <fullName evidence="4">INO80 complex subunit B-like conserved region domain-containing protein</fullName>
    </recommendedName>
</protein>
<feature type="region of interest" description="Disordered" evidence="3">
    <location>
        <begin position="689"/>
        <end position="723"/>
    </location>
</feature>
<reference evidence="5 6" key="1">
    <citation type="journal article" date="2020" name="bioRxiv">
        <title>Sequence and annotation of 42 cannabis genomes reveals extensive copy number variation in cannabinoid synthesis and pathogen resistance genes.</title>
        <authorList>
            <person name="Mckernan K.J."/>
            <person name="Helbert Y."/>
            <person name="Kane L.T."/>
            <person name="Ebling H."/>
            <person name="Zhang L."/>
            <person name="Liu B."/>
            <person name="Eaton Z."/>
            <person name="Mclaughlin S."/>
            <person name="Kingan S."/>
            <person name="Baybayan P."/>
            <person name="Concepcion G."/>
            <person name="Jordan M."/>
            <person name="Riva A."/>
            <person name="Barbazuk W."/>
            <person name="Harkins T."/>
        </authorList>
    </citation>
    <scope>NUCLEOTIDE SEQUENCE [LARGE SCALE GENOMIC DNA]</scope>
    <source>
        <strain evidence="6">cv. Jamaican Lion 4</strain>
        <tissue evidence="5">Leaf</tissue>
    </source>
</reference>
<dbReference type="PANTHER" id="PTHR21561">
    <property type="entry name" value="INO80 COMPLEX SUBUNIT B"/>
    <property type="match status" value="1"/>
</dbReference>
<dbReference type="InterPro" id="IPR011990">
    <property type="entry name" value="TPR-like_helical_dom_sf"/>
</dbReference>
<dbReference type="CDD" id="cd23021">
    <property type="entry name" value="zf-HIT_IN80B"/>
    <property type="match status" value="1"/>
</dbReference>